<dbReference type="GO" id="GO:0019843">
    <property type="term" value="F:rRNA binding"/>
    <property type="evidence" value="ECO:0007669"/>
    <property type="project" value="UniProtKB-UniRule"/>
</dbReference>
<dbReference type="InterPro" id="IPR004087">
    <property type="entry name" value="KH_dom"/>
</dbReference>
<evidence type="ECO:0000256" key="9">
    <source>
        <dbReference type="RuleBase" id="RU003624"/>
    </source>
</evidence>
<dbReference type="Pfam" id="PF07650">
    <property type="entry name" value="KH_2"/>
    <property type="match status" value="1"/>
</dbReference>
<accession>A0A2G9YDQ0</accession>
<evidence type="ECO:0000256" key="4">
    <source>
        <dbReference type="ARBA" id="ARBA00022980"/>
    </source>
</evidence>
<gene>
    <name evidence="8" type="primary">rpsC</name>
    <name evidence="11" type="ORF">COX44_00465</name>
</gene>
<dbReference type="PANTHER" id="PTHR11760">
    <property type="entry name" value="30S/40S RIBOSOMAL PROTEIN S3"/>
    <property type="match status" value="1"/>
</dbReference>
<dbReference type="PANTHER" id="PTHR11760:SF19">
    <property type="entry name" value="SMALL RIBOSOMAL SUBUNIT PROTEIN US3C"/>
    <property type="match status" value="1"/>
</dbReference>
<dbReference type="InterPro" id="IPR057258">
    <property type="entry name" value="Ribosomal_uS3"/>
</dbReference>
<dbReference type="GO" id="GO:0006412">
    <property type="term" value="P:translation"/>
    <property type="evidence" value="ECO:0007669"/>
    <property type="project" value="UniProtKB-UniRule"/>
</dbReference>
<evidence type="ECO:0000256" key="8">
    <source>
        <dbReference type="HAMAP-Rule" id="MF_01309"/>
    </source>
</evidence>
<dbReference type="SUPFAM" id="SSF54821">
    <property type="entry name" value="Ribosomal protein S3 C-terminal domain"/>
    <property type="match status" value="1"/>
</dbReference>
<keyword evidence="3 8" id="KW-0694">RNA-binding</keyword>
<dbReference type="FunFam" id="3.30.300.20:FF:000001">
    <property type="entry name" value="30S ribosomal protein S3"/>
    <property type="match status" value="1"/>
</dbReference>
<evidence type="ECO:0000313" key="12">
    <source>
        <dbReference type="Proteomes" id="UP000231480"/>
    </source>
</evidence>
<dbReference type="InterPro" id="IPR009019">
    <property type="entry name" value="KH_sf_prok-type"/>
</dbReference>
<dbReference type="GO" id="GO:0022627">
    <property type="term" value="C:cytosolic small ribosomal subunit"/>
    <property type="evidence" value="ECO:0007669"/>
    <property type="project" value="TreeGrafter"/>
</dbReference>
<evidence type="ECO:0000256" key="6">
    <source>
        <dbReference type="ARBA" id="ARBA00024998"/>
    </source>
</evidence>
<dbReference type="InterPro" id="IPR004044">
    <property type="entry name" value="KH_dom_type_2"/>
</dbReference>
<dbReference type="GO" id="GO:0003735">
    <property type="term" value="F:structural constituent of ribosome"/>
    <property type="evidence" value="ECO:0007669"/>
    <property type="project" value="InterPro"/>
</dbReference>
<evidence type="ECO:0000256" key="2">
    <source>
        <dbReference type="ARBA" id="ARBA00022730"/>
    </source>
</evidence>
<sequence length="212" mass="24508">MGQKVNPKAFRLGNLNTWSSQWFAKKKYRDFLRQDVELRDYVSRKYREAAIDKVVIERSPNLINVIIHTARPGVIIGRGGEGIEALKKFLKNKLKHDIRLEIQEIRNPDTRAQLVAQRAAEQLERRIPFRRILKQIIDRVSQNKEVQGIKIAVAGRLDGSEMSRLEWLSKGKIPLQTLRADVDFGKAEAQTTYGVIGVKTWIYRGEVFEKNK</sequence>
<dbReference type="SUPFAM" id="SSF54814">
    <property type="entry name" value="Prokaryotic type KH domain (KH-domain type II)"/>
    <property type="match status" value="1"/>
</dbReference>
<evidence type="ECO:0000256" key="3">
    <source>
        <dbReference type="ARBA" id="ARBA00022884"/>
    </source>
</evidence>
<evidence type="ECO:0000256" key="1">
    <source>
        <dbReference type="ARBA" id="ARBA00010761"/>
    </source>
</evidence>
<organism evidence="11 12">
    <name type="scientific">Candidatus Portnoybacteria bacterium CG23_combo_of_CG06-09_8_20_14_all_37_13</name>
    <dbReference type="NCBI Taxonomy" id="1974819"/>
    <lineage>
        <taxon>Bacteria</taxon>
        <taxon>Candidatus Portnoyibacteriota</taxon>
    </lineage>
</organism>
<keyword evidence="5 8" id="KW-0687">Ribonucleoprotein</keyword>
<reference evidence="11 12" key="1">
    <citation type="submission" date="2017-09" db="EMBL/GenBank/DDBJ databases">
        <title>Depth-based differentiation of microbial function through sediment-hosted aquifers and enrichment of novel symbionts in the deep terrestrial subsurface.</title>
        <authorList>
            <person name="Probst A.J."/>
            <person name="Ladd B."/>
            <person name="Jarett J.K."/>
            <person name="Geller-Mcgrath D.E."/>
            <person name="Sieber C.M."/>
            <person name="Emerson J.B."/>
            <person name="Anantharaman K."/>
            <person name="Thomas B.C."/>
            <person name="Malmstrom R."/>
            <person name="Stieglmeier M."/>
            <person name="Klingl A."/>
            <person name="Woyke T."/>
            <person name="Ryan C.M."/>
            <person name="Banfield J.F."/>
        </authorList>
    </citation>
    <scope>NUCLEOTIDE SEQUENCE [LARGE SCALE GENOMIC DNA]</scope>
    <source>
        <strain evidence="11">CG23_combo_of_CG06-09_8_20_14_all_37_13</strain>
    </source>
</reference>
<comment type="caution">
    <text evidence="11">The sequence shown here is derived from an EMBL/GenBank/DDBJ whole genome shotgun (WGS) entry which is preliminary data.</text>
</comment>
<comment type="subunit">
    <text evidence="8">Part of the 30S ribosomal subunit. Forms a tight complex with proteins S10 and S14.</text>
</comment>
<protein>
    <recommendedName>
        <fullName evidence="7 8">Small ribosomal subunit protein uS3</fullName>
    </recommendedName>
</protein>
<dbReference type="GO" id="GO:0003729">
    <property type="term" value="F:mRNA binding"/>
    <property type="evidence" value="ECO:0007669"/>
    <property type="project" value="UniProtKB-UniRule"/>
</dbReference>
<dbReference type="NCBIfam" id="TIGR01009">
    <property type="entry name" value="rpsC_bact"/>
    <property type="match status" value="1"/>
</dbReference>
<comment type="function">
    <text evidence="6 8">Binds the lower part of the 30S subunit head. Binds mRNA in the 70S ribosome, positioning it for translation.</text>
</comment>
<keyword evidence="2 8" id="KW-0699">rRNA-binding</keyword>
<dbReference type="CDD" id="cd02412">
    <property type="entry name" value="KH-II_30S_S3"/>
    <property type="match status" value="1"/>
</dbReference>
<dbReference type="Proteomes" id="UP000231480">
    <property type="component" value="Unassembled WGS sequence"/>
</dbReference>
<dbReference type="PROSITE" id="PS50823">
    <property type="entry name" value="KH_TYPE_2"/>
    <property type="match status" value="1"/>
</dbReference>
<dbReference type="Gene3D" id="3.30.300.20">
    <property type="match status" value="1"/>
</dbReference>
<dbReference type="Gene3D" id="3.30.1140.32">
    <property type="entry name" value="Ribosomal protein S3, C-terminal domain"/>
    <property type="match status" value="1"/>
</dbReference>
<dbReference type="PROSITE" id="PS00548">
    <property type="entry name" value="RIBOSOMAL_S3"/>
    <property type="match status" value="1"/>
</dbReference>
<dbReference type="InterPro" id="IPR015946">
    <property type="entry name" value="KH_dom-like_a/b"/>
</dbReference>
<keyword evidence="4 8" id="KW-0689">Ribosomal protein</keyword>
<name>A0A2G9YDQ0_9BACT</name>
<dbReference type="InterPro" id="IPR018280">
    <property type="entry name" value="Ribosomal_uS3_CS"/>
</dbReference>
<dbReference type="AlphaFoldDB" id="A0A2G9YDQ0"/>
<dbReference type="EMBL" id="PCRH01000011">
    <property type="protein sequence ID" value="PIP17330.1"/>
    <property type="molecule type" value="Genomic_DNA"/>
</dbReference>
<evidence type="ECO:0000259" key="10">
    <source>
        <dbReference type="PROSITE" id="PS50823"/>
    </source>
</evidence>
<evidence type="ECO:0000313" key="11">
    <source>
        <dbReference type="EMBL" id="PIP17330.1"/>
    </source>
</evidence>
<evidence type="ECO:0000256" key="7">
    <source>
        <dbReference type="ARBA" id="ARBA00035257"/>
    </source>
</evidence>
<dbReference type="Pfam" id="PF00189">
    <property type="entry name" value="Ribosomal_S3_C"/>
    <property type="match status" value="1"/>
</dbReference>
<feature type="domain" description="KH type-2" evidence="10">
    <location>
        <begin position="38"/>
        <end position="106"/>
    </location>
</feature>
<dbReference type="InterPro" id="IPR001351">
    <property type="entry name" value="Ribosomal_uS3_C"/>
</dbReference>
<dbReference type="HAMAP" id="MF_01309_B">
    <property type="entry name" value="Ribosomal_uS3_B"/>
    <property type="match status" value="1"/>
</dbReference>
<dbReference type="InterPro" id="IPR036419">
    <property type="entry name" value="Ribosomal_S3_C_sf"/>
</dbReference>
<dbReference type="SMART" id="SM00322">
    <property type="entry name" value="KH"/>
    <property type="match status" value="1"/>
</dbReference>
<comment type="similarity">
    <text evidence="1 8 9">Belongs to the universal ribosomal protein uS3 family.</text>
</comment>
<proteinExistence type="inferred from homology"/>
<dbReference type="InterPro" id="IPR005704">
    <property type="entry name" value="Ribosomal_uS3_bac-typ"/>
</dbReference>
<evidence type="ECO:0000256" key="5">
    <source>
        <dbReference type="ARBA" id="ARBA00023274"/>
    </source>
</evidence>